<keyword evidence="1" id="KW-0472">Membrane</keyword>
<dbReference type="Proteomes" id="UP001152173">
    <property type="component" value="Unassembled WGS sequence"/>
</dbReference>
<proteinExistence type="predicted"/>
<accession>A0A9X3LIA4</accession>
<keyword evidence="1" id="KW-0812">Transmembrane</keyword>
<reference evidence="2" key="1">
    <citation type="submission" date="2022-05" db="EMBL/GenBank/DDBJ databases">
        <authorList>
            <person name="Colautti A."/>
            <person name="Iacumin L."/>
        </authorList>
    </citation>
    <scope>NUCLEOTIDE SEQUENCE</scope>
    <source>
        <strain evidence="2">SK 55</strain>
    </source>
</reference>
<evidence type="ECO:0000313" key="3">
    <source>
        <dbReference type="Proteomes" id="UP001152173"/>
    </source>
</evidence>
<comment type="caution">
    <text evidence="2">The sequence shown here is derived from an EMBL/GenBank/DDBJ whole genome shotgun (WGS) entry which is preliminary data.</text>
</comment>
<dbReference type="EMBL" id="JAMKBJ010000010">
    <property type="protein sequence ID" value="MCZ8537895.1"/>
    <property type="molecule type" value="Genomic_DNA"/>
</dbReference>
<keyword evidence="3" id="KW-1185">Reference proteome</keyword>
<gene>
    <name evidence="2" type="ORF">M9R32_11935</name>
</gene>
<feature type="transmembrane region" description="Helical" evidence="1">
    <location>
        <begin position="58"/>
        <end position="82"/>
    </location>
</feature>
<evidence type="ECO:0000256" key="1">
    <source>
        <dbReference type="SAM" id="Phobius"/>
    </source>
</evidence>
<dbReference type="AlphaFoldDB" id="A0A9X3LIA4"/>
<sequence>MKNNFQVVLTVFSVILLLVGFVTLSKSVDLARDAQFEFIESVGGIVDSATSASVLNGFIAINVAKGGILFLVGLLFLCLTLYRLSKDEKPTM</sequence>
<keyword evidence="1" id="KW-1133">Transmembrane helix</keyword>
<organism evidence="2 3">
    <name type="scientific">Paenisporosarcina quisquiliarum</name>
    <dbReference type="NCBI Taxonomy" id="365346"/>
    <lineage>
        <taxon>Bacteria</taxon>
        <taxon>Bacillati</taxon>
        <taxon>Bacillota</taxon>
        <taxon>Bacilli</taxon>
        <taxon>Bacillales</taxon>
        <taxon>Caryophanaceae</taxon>
        <taxon>Paenisporosarcina</taxon>
    </lineage>
</organism>
<name>A0A9X3LIA4_9BACL</name>
<dbReference type="RefSeq" id="WP_269926963.1">
    <property type="nucleotide sequence ID" value="NZ_JAMKBJ010000010.1"/>
</dbReference>
<evidence type="ECO:0000313" key="2">
    <source>
        <dbReference type="EMBL" id="MCZ8537895.1"/>
    </source>
</evidence>
<protein>
    <submittedName>
        <fullName evidence="2">Uncharacterized protein</fullName>
    </submittedName>
</protein>